<proteinExistence type="predicted"/>
<dbReference type="Gene3D" id="3.30.420.10">
    <property type="entry name" value="Ribonuclease H-like superfamily/Ribonuclease H"/>
    <property type="match status" value="1"/>
</dbReference>
<dbReference type="InterPro" id="IPR001584">
    <property type="entry name" value="Integrase_cat-core"/>
</dbReference>
<dbReference type="InterPro" id="IPR021109">
    <property type="entry name" value="Peptidase_aspartic_dom_sf"/>
</dbReference>
<dbReference type="GO" id="GO:0016787">
    <property type="term" value="F:hydrolase activity"/>
    <property type="evidence" value="ECO:0007669"/>
    <property type="project" value="UniProtKB-KW"/>
</dbReference>
<dbReference type="InterPro" id="IPR012337">
    <property type="entry name" value="RNaseH-like_sf"/>
</dbReference>
<dbReference type="GO" id="GO:0046872">
    <property type="term" value="F:metal ion binding"/>
    <property type="evidence" value="ECO:0007669"/>
    <property type="project" value="UniProtKB-KW"/>
</dbReference>
<dbReference type="PANTHER" id="PTHR42648:SF28">
    <property type="entry name" value="TRANSPOSON-ENCODED PROTEIN WITH RIBONUCLEASE H-LIKE AND RETROVIRUS ZINC FINGER-LIKE DOMAINS"/>
    <property type="match status" value="1"/>
</dbReference>
<dbReference type="Pfam" id="PF14223">
    <property type="entry name" value="Retrotran_gag_2"/>
    <property type="match status" value="1"/>
</dbReference>
<dbReference type="GO" id="GO:0003676">
    <property type="term" value="F:nucleic acid binding"/>
    <property type="evidence" value="ECO:0007669"/>
    <property type="project" value="InterPro"/>
</dbReference>
<feature type="region of interest" description="Disordered" evidence="3">
    <location>
        <begin position="595"/>
        <end position="619"/>
    </location>
</feature>
<feature type="compositionally biased region" description="Low complexity" evidence="3">
    <location>
        <begin position="1187"/>
        <end position="1199"/>
    </location>
</feature>
<dbReference type="CDD" id="cd09272">
    <property type="entry name" value="RNase_HI_RT_Ty1"/>
    <property type="match status" value="1"/>
</dbReference>
<evidence type="ECO:0000256" key="1">
    <source>
        <dbReference type="ARBA" id="ARBA00022723"/>
    </source>
</evidence>
<dbReference type="EMBL" id="BKCJ010006681">
    <property type="protein sequence ID" value="GEU73396.1"/>
    <property type="molecule type" value="Genomic_DNA"/>
</dbReference>
<dbReference type="InterPro" id="IPR036397">
    <property type="entry name" value="RNaseH_sf"/>
</dbReference>
<sequence length="1353" mass="154010">MLLIECDHGKDEDNLMIDNKTSTESPNRASIGDLEYTYLGDYDQDWSSNHMDDSDIESQTFLMVKSRKTLRAELFGPCFPVCRRRNFNKWYQEQAKFDVKKFDGSNDFGLWHMKMRCLLIQRGWEAALDPFSITMTNADKTATLKTDVYKKAHNALLLCLDNKVLREVNKEDSAAGGKKLSEHIDEFNKLIGDLVNIDVNIDDEDHALMLLTSLPPSYDNFVETLLYGREERLDHQGNQGRGSLRSKSKGKGTYKVKCYICYSEDHLKKACLTRNKKKSTGFVKKNAGQGSGMHYEGYANGDLLMAEFNGGTVLLGDNKACAIMGIGKENYVYSLDGWAESGEASVGIHEKESLAQVWHKRSGHISETGLHELEKREVLGNKGLGKFEFCENCVLEKSTRVESINGYRYFLSIVDDYSRRVWVHFLKHKNEAFSKFKEWKQLVKNQTGRKLKKLRTNNGLEFCNQKFNNLCKESGIARHLTVTGTPQQNGLAERMNMALLNTISCLLIQYGLPDLFWAEATVITTYLINRSPQIGEEDTYGFMEKLKPRAIKCTFLVDVVFNESLMYKDTLKGAGVADSGNEVEFEVELQGSRVEPTVDPHTGENIGNEAEEQDEEPQQQNLNNYVLVHDRAKRTTTIPARYRYEGNVSFSRPSGSKEAINSSEKDEWVRTIEEEMSSLKKNHTWELVDQPPGQKLIDYNEVYSPVVRRTSIRVILSLTTCEDYELEQLDVNTAFLHGNLEETIYMRQLPSFEEGTGNKVCLLKKSLYGLKQSPRQWYKRFDVYMINNGFNRRNYDSCVYFKEFAQGMYIYLLMYVDDMLIACKSKSEIEYTKGLLRKEFDMKELGLARRYLVPYANAVGSLMYLMVCTRPDITYAVSIVSRYLANPGKNHWETVKWILKYLKGTVDVVVVNCDNQSAIHLSRNAMFHERTKHIKVRYHFIREIVESKEIKVAKIGTKDNAAGAFTKVVPGDAGGSGLELATQLANLLQQNGGKSKILLNHLTKTPPEQLTTEKYEAWKQEDLIVFSWLIQNIEPNIADNLTEYPIAKASWDALVVTYNSNKDKLQTFNLHVKANELKQGDKSLEVFWIALQGFLNGLDRKFEPIKSEILRVDPLPTAEAAYAMGFHRFDGQKKPATRDDKSHLKCEECGMNRHTKDQCFKTIGYPDWWTDGHKTTSNKGAKKDKPSTSPTANTSTTSAEALNISATPEHPVPDMISEEHEEEVPRKSLTIYAISFYCLLVKDRQEKDKIGSKPDKNGKPLADLGASINLMPLSIWNKLSLPELTPTLMTLELVDRSISRPIDVAKDVFIKVGEFHFSADFVVVDFDADPRVPLILERSFLKTGKAFIDVYEG</sequence>
<feature type="domain" description="Integrase catalytic" evidence="4">
    <location>
        <begin position="382"/>
        <end position="556"/>
    </location>
</feature>
<evidence type="ECO:0000259" key="4">
    <source>
        <dbReference type="PROSITE" id="PS50994"/>
    </source>
</evidence>
<comment type="caution">
    <text evidence="5">The sequence shown here is derived from an EMBL/GenBank/DDBJ whole genome shotgun (WGS) entry which is preliminary data.</text>
</comment>
<keyword evidence="1" id="KW-0479">Metal-binding</keyword>
<dbReference type="InterPro" id="IPR043502">
    <property type="entry name" value="DNA/RNA_pol_sf"/>
</dbReference>
<reference evidence="5" key="1">
    <citation type="journal article" date="2019" name="Sci. Rep.">
        <title>Draft genome of Tanacetum cinerariifolium, the natural source of mosquito coil.</title>
        <authorList>
            <person name="Yamashiro T."/>
            <person name="Shiraishi A."/>
            <person name="Satake H."/>
            <person name="Nakayama K."/>
        </authorList>
    </citation>
    <scope>NUCLEOTIDE SEQUENCE</scope>
</reference>
<gene>
    <name evidence="5" type="ORF">Tci_045374</name>
</gene>
<dbReference type="InterPro" id="IPR039537">
    <property type="entry name" value="Retrotran_Ty1/copia-like"/>
</dbReference>
<dbReference type="InterPro" id="IPR013103">
    <property type="entry name" value="RVT_2"/>
</dbReference>
<dbReference type="SUPFAM" id="SSF56672">
    <property type="entry name" value="DNA/RNA polymerases"/>
    <property type="match status" value="1"/>
</dbReference>
<organism evidence="5">
    <name type="scientific">Tanacetum cinerariifolium</name>
    <name type="common">Dalmatian daisy</name>
    <name type="synonym">Chrysanthemum cinerariifolium</name>
    <dbReference type="NCBI Taxonomy" id="118510"/>
    <lineage>
        <taxon>Eukaryota</taxon>
        <taxon>Viridiplantae</taxon>
        <taxon>Streptophyta</taxon>
        <taxon>Embryophyta</taxon>
        <taxon>Tracheophyta</taxon>
        <taxon>Spermatophyta</taxon>
        <taxon>Magnoliopsida</taxon>
        <taxon>eudicotyledons</taxon>
        <taxon>Gunneridae</taxon>
        <taxon>Pentapetalae</taxon>
        <taxon>asterids</taxon>
        <taxon>campanulids</taxon>
        <taxon>Asterales</taxon>
        <taxon>Asteraceae</taxon>
        <taxon>Asteroideae</taxon>
        <taxon>Anthemideae</taxon>
        <taxon>Anthemidinae</taxon>
        <taxon>Tanacetum</taxon>
    </lineage>
</organism>
<evidence type="ECO:0000256" key="2">
    <source>
        <dbReference type="ARBA" id="ARBA00022801"/>
    </source>
</evidence>
<accession>A0A6L2MHH0</accession>
<dbReference type="Pfam" id="PF13976">
    <property type="entry name" value="gag_pre-integrs"/>
    <property type="match status" value="1"/>
</dbReference>
<dbReference type="CDD" id="cd00303">
    <property type="entry name" value="retropepsin_like"/>
    <property type="match status" value="1"/>
</dbReference>
<name>A0A6L2MHH0_TANCI</name>
<dbReference type="PANTHER" id="PTHR42648">
    <property type="entry name" value="TRANSPOSASE, PUTATIVE-RELATED"/>
    <property type="match status" value="1"/>
</dbReference>
<dbReference type="GO" id="GO:0015074">
    <property type="term" value="P:DNA integration"/>
    <property type="evidence" value="ECO:0007669"/>
    <property type="project" value="InterPro"/>
</dbReference>
<dbReference type="InterPro" id="IPR025724">
    <property type="entry name" value="GAG-pre-integrase_dom"/>
</dbReference>
<dbReference type="SUPFAM" id="SSF53098">
    <property type="entry name" value="Ribonuclease H-like"/>
    <property type="match status" value="1"/>
</dbReference>
<feature type="region of interest" description="Disordered" evidence="3">
    <location>
        <begin position="1175"/>
        <end position="1212"/>
    </location>
</feature>
<dbReference type="PROSITE" id="PS50994">
    <property type="entry name" value="INTEGRASE"/>
    <property type="match status" value="1"/>
</dbReference>
<protein>
    <recommendedName>
        <fullName evidence="4">Integrase catalytic domain-containing protein</fullName>
    </recommendedName>
</protein>
<dbReference type="Gene3D" id="2.40.70.10">
    <property type="entry name" value="Acid Proteases"/>
    <property type="match status" value="1"/>
</dbReference>
<dbReference type="Pfam" id="PF00665">
    <property type="entry name" value="rve"/>
    <property type="match status" value="1"/>
</dbReference>
<dbReference type="Pfam" id="PF07727">
    <property type="entry name" value="RVT_2"/>
    <property type="match status" value="1"/>
</dbReference>
<evidence type="ECO:0000313" key="5">
    <source>
        <dbReference type="EMBL" id="GEU73396.1"/>
    </source>
</evidence>
<keyword evidence="2" id="KW-0378">Hydrolase</keyword>
<evidence type="ECO:0000256" key="3">
    <source>
        <dbReference type="SAM" id="MobiDB-lite"/>
    </source>
</evidence>